<evidence type="ECO:0000256" key="1">
    <source>
        <dbReference type="SAM" id="MobiDB-lite"/>
    </source>
</evidence>
<dbReference type="Proteomes" id="UP000235388">
    <property type="component" value="Unassembled WGS sequence"/>
</dbReference>
<dbReference type="EMBL" id="PGCJ01000437">
    <property type="protein sequence ID" value="PLW28673.1"/>
    <property type="molecule type" value="Genomic_DNA"/>
</dbReference>
<evidence type="ECO:0000313" key="2">
    <source>
        <dbReference type="EMBL" id="PLW28673.1"/>
    </source>
</evidence>
<proteinExistence type="predicted"/>
<reference evidence="2 3" key="1">
    <citation type="submission" date="2017-11" db="EMBL/GenBank/DDBJ databases">
        <title>De novo assembly and phasing of dikaryotic genomes from two isolates of Puccinia coronata f. sp. avenae, the causal agent of oat crown rust.</title>
        <authorList>
            <person name="Miller M.E."/>
            <person name="Zhang Y."/>
            <person name="Omidvar V."/>
            <person name="Sperschneider J."/>
            <person name="Schwessinger B."/>
            <person name="Raley C."/>
            <person name="Palmer J.M."/>
            <person name="Garnica D."/>
            <person name="Upadhyaya N."/>
            <person name="Rathjen J."/>
            <person name="Taylor J.M."/>
            <person name="Park R.F."/>
            <person name="Dodds P.N."/>
            <person name="Hirsch C.D."/>
            <person name="Kianian S.F."/>
            <person name="Figueroa M."/>
        </authorList>
    </citation>
    <scope>NUCLEOTIDE SEQUENCE [LARGE SCALE GENOMIC DNA]</scope>
    <source>
        <strain evidence="2">12NC29</strain>
    </source>
</reference>
<dbReference type="AlphaFoldDB" id="A0A2N5TT43"/>
<evidence type="ECO:0000313" key="3">
    <source>
        <dbReference type="Proteomes" id="UP000235388"/>
    </source>
</evidence>
<protein>
    <submittedName>
        <fullName evidence="2">Uncharacterized protein</fullName>
    </submittedName>
</protein>
<gene>
    <name evidence="2" type="ORF">PCANC_22379</name>
</gene>
<feature type="region of interest" description="Disordered" evidence="1">
    <location>
        <begin position="16"/>
        <end position="63"/>
    </location>
</feature>
<name>A0A2N5TT43_9BASI</name>
<accession>A0A2N5TT43</accession>
<organism evidence="2 3">
    <name type="scientific">Puccinia coronata f. sp. avenae</name>
    <dbReference type="NCBI Taxonomy" id="200324"/>
    <lineage>
        <taxon>Eukaryota</taxon>
        <taxon>Fungi</taxon>
        <taxon>Dikarya</taxon>
        <taxon>Basidiomycota</taxon>
        <taxon>Pucciniomycotina</taxon>
        <taxon>Pucciniomycetes</taxon>
        <taxon>Pucciniales</taxon>
        <taxon>Pucciniaceae</taxon>
        <taxon>Puccinia</taxon>
    </lineage>
</organism>
<sequence>MGALFGAGKEADIVVPEPAIGSGRDETQAYGQPRSYQAAEEDKPGARGGRQLNSESGPSSVVMANAGSGTILVSTLAKTGIKVKNPA</sequence>
<comment type="caution">
    <text evidence="2">The sequence shown here is derived from an EMBL/GenBank/DDBJ whole genome shotgun (WGS) entry which is preliminary data.</text>
</comment>
<keyword evidence="3" id="KW-1185">Reference proteome</keyword>